<evidence type="ECO:0000256" key="1">
    <source>
        <dbReference type="SAM" id="MobiDB-lite"/>
    </source>
</evidence>
<evidence type="ECO:0000313" key="2">
    <source>
        <dbReference type="Ensembl" id="ENSGAGP00000004570.1"/>
    </source>
</evidence>
<evidence type="ECO:0000313" key="3">
    <source>
        <dbReference type="Proteomes" id="UP000291020"/>
    </source>
</evidence>
<reference evidence="3" key="1">
    <citation type="journal article" date="2017" name="PLoS ONE">
        <title>The Agassiz's desert tortoise genome provides a resource for the conservation of a threatened species.</title>
        <authorList>
            <person name="Tollis M."/>
            <person name="DeNardo D.F."/>
            <person name="Cornelius J.A."/>
            <person name="Dolby G.A."/>
            <person name="Edwards T."/>
            <person name="Henen B.T."/>
            <person name="Karl A.E."/>
            <person name="Murphy R.W."/>
            <person name="Kusumi K."/>
        </authorList>
    </citation>
    <scope>NUCLEOTIDE SEQUENCE [LARGE SCALE GENOMIC DNA]</scope>
</reference>
<dbReference type="Ensembl" id="ENSGAGT00000005354.1">
    <property type="protein sequence ID" value="ENSGAGP00000004570.1"/>
    <property type="gene ID" value="ENSGAGG00000003772.1"/>
</dbReference>
<dbReference type="AlphaFoldDB" id="A0A452GRG8"/>
<accession>A0A452GRG8</accession>
<proteinExistence type="predicted"/>
<dbReference type="Proteomes" id="UP000291020">
    <property type="component" value="Unassembled WGS sequence"/>
</dbReference>
<sequence length="152" mass="16453">MLGREINAEIEQWTRTPPDGLKYGWKGARLPLVPNHQARPLDPVDPGRGGRQLHGLASLHQFTQAALTGPSPCADRRESVPEHSASSRISQSRGEKVCIEGPGPLVHLCRIREGNAVLYQEAGDVLLGPPLFLQETRKNPLSASLPRATSGS</sequence>
<reference evidence="2" key="3">
    <citation type="submission" date="2025-09" db="UniProtKB">
        <authorList>
            <consortium name="Ensembl"/>
        </authorList>
    </citation>
    <scope>IDENTIFICATION</scope>
</reference>
<protein>
    <submittedName>
        <fullName evidence="2">Uncharacterized protein</fullName>
    </submittedName>
</protein>
<keyword evidence="3" id="KW-1185">Reference proteome</keyword>
<feature type="region of interest" description="Disordered" evidence="1">
    <location>
        <begin position="68"/>
        <end position="95"/>
    </location>
</feature>
<organism evidence="2 3">
    <name type="scientific">Gopherus agassizii</name>
    <name type="common">Agassiz's desert tortoise</name>
    <dbReference type="NCBI Taxonomy" id="38772"/>
    <lineage>
        <taxon>Eukaryota</taxon>
        <taxon>Metazoa</taxon>
        <taxon>Chordata</taxon>
        <taxon>Craniata</taxon>
        <taxon>Vertebrata</taxon>
        <taxon>Euteleostomi</taxon>
        <taxon>Archelosauria</taxon>
        <taxon>Testudinata</taxon>
        <taxon>Testudines</taxon>
        <taxon>Cryptodira</taxon>
        <taxon>Durocryptodira</taxon>
        <taxon>Testudinoidea</taxon>
        <taxon>Testudinidae</taxon>
        <taxon>Gopherus</taxon>
    </lineage>
</organism>
<reference evidence="2" key="2">
    <citation type="submission" date="2025-08" db="UniProtKB">
        <authorList>
            <consortium name="Ensembl"/>
        </authorList>
    </citation>
    <scope>IDENTIFICATION</scope>
</reference>
<name>A0A452GRG8_9SAUR</name>